<accession>B0DY95</accession>
<name>B0DY95_LACBS</name>
<evidence type="ECO:0000313" key="1">
    <source>
        <dbReference type="EMBL" id="EDR00395.1"/>
    </source>
</evidence>
<dbReference type="KEGG" id="lbc:LACBIDRAFT_314309"/>
<organism evidence="2">
    <name type="scientific">Laccaria bicolor (strain S238N-H82 / ATCC MYA-4686)</name>
    <name type="common">Bicoloured deceiver</name>
    <name type="synonym">Laccaria laccata var. bicolor</name>
    <dbReference type="NCBI Taxonomy" id="486041"/>
    <lineage>
        <taxon>Eukaryota</taxon>
        <taxon>Fungi</taxon>
        <taxon>Dikarya</taxon>
        <taxon>Basidiomycota</taxon>
        <taxon>Agaricomycotina</taxon>
        <taxon>Agaricomycetes</taxon>
        <taxon>Agaricomycetidae</taxon>
        <taxon>Agaricales</taxon>
        <taxon>Agaricineae</taxon>
        <taxon>Hydnangiaceae</taxon>
        <taxon>Laccaria</taxon>
    </lineage>
</organism>
<keyword evidence="2" id="KW-1185">Reference proteome</keyword>
<dbReference type="EMBL" id="DS547150">
    <property type="protein sequence ID" value="EDR00395.1"/>
    <property type="molecule type" value="Genomic_DNA"/>
</dbReference>
<dbReference type="RefSeq" id="XP_001888954.1">
    <property type="nucleotide sequence ID" value="XM_001888919.1"/>
</dbReference>
<dbReference type="Proteomes" id="UP000001194">
    <property type="component" value="Unassembled WGS sequence"/>
</dbReference>
<dbReference type="GeneID" id="6084649"/>
<sequence>MDSLLLLRLDIDFYHSRRRCLLTKPTSFPYFPKFLYRHCQLHPPTCHVIDVASSHVIFS</sequence>
<gene>
    <name evidence="1" type="ORF">LACBIDRAFT_314309</name>
</gene>
<protein>
    <submittedName>
        <fullName evidence="1">Predicted protein</fullName>
    </submittedName>
</protein>
<dbReference type="InParanoid" id="B0DY95"/>
<evidence type="ECO:0000313" key="2">
    <source>
        <dbReference type="Proteomes" id="UP000001194"/>
    </source>
</evidence>
<reference evidence="1 2" key="1">
    <citation type="journal article" date="2008" name="Nature">
        <title>The genome of Laccaria bicolor provides insights into mycorrhizal symbiosis.</title>
        <authorList>
            <person name="Martin F."/>
            <person name="Aerts A."/>
            <person name="Ahren D."/>
            <person name="Brun A."/>
            <person name="Danchin E.G.J."/>
            <person name="Duchaussoy F."/>
            <person name="Gibon J."/>
            <person name="Kohler A."/>
            <person name="Lindquist E."/>
            <person name="Pereda V."/>
            <person name="Salamov A."/>
            <person name="Shapiro H.J."/>
            <person name="Wuyts J."/>
            <person name="Blaudez D."/>
            <person name="Buee M."/>
            <person name="Brokstein P."/>
            <person name="Canbaeck B."/>
            <person name="Cohen D."/>
            <person name="Courty P.E."/>
            <person name="Coutinho P.M."/>
            <person name="Delaruelle C."/>
            <person name="Detter J.C."/>
            <person name="Deveau A."/>
            <person name="DiFazio S."/>
            <person name="Duplessis S."/>
            <person name="Fraissinet-Tachet L."/>
            <person name="Lucic E."/>
            <person name="Frey-Klett P."/>
            <person name="Fourrey C."/>
            <person name="Feussner I."/>
            <person name="Gay G."/>
            <person name="Grimwood J."/>
            <person name="Hoegger P.J."/>
            <person name="Jain P."/>
            <person name="Kilaru S."/>
            <person name="Labbe J."/>
            <person name="Lin Y.C."/>
            <person name="Legue V."/>
            <person name="Le Tacon F."/>
            <person name="Marmeisse R."/>
            <person name="Melayah D."/>
            <person name="Montanini B."/>
            <person name="Muratet M."/>
            <person name="Nehls U."/>
            <person name="Niculita-Hirzel H."/>
            <person name="Oudot-Le Secq M.P."/>
            <person name="Peter M."/>
            <person name="Quesneville H."/>
            <person name="Rajashekar B."/>
            <person name="Reich M."/>
            <person name="Rouhier N."/>
            <person name="Schmutz J."/>
            <person name="Yin T."/>
            <person name="Chalot M."/>
            <person name="Henrissat B."/>
            <person name="Kuees U."/>
            <person name="Lucas S."/>
            <person name="Van de Peer Y."/>
            <person name="Podila G.K."/>
            <person name="Polle A."/>
            <person name="Pukkila P.J."/>
            <person name="Richardson P.M."/>
            <person name="Rouze P."/>
            <person name="Sanders I.R."/>
            <person name="Stajich J.E."/>
            <person name="Tunlid A."/>
            <person name="Tuskan G."/>
            <person name="Grigoriev I.V."/>
        </authorList>
    </citation>
    <scope>NUCLEOTIDE SEQUENCE [LARGE SCALE GENOMIC DNA]</scope>
    <source>
        <strain evidence="2">S238N-H82 / ATCC MYA-4686</strain>
    </source>
</reference>
<dbReference type="HOGENOM" id="CLU_2961206_0_0_1"/>
<proteinExistence type="predicted"/>
<dbReference type="AlphaFoldDB" id="B0DY95"/>